<dbReference type="Pfam" id="PF00989">
    <property type="entry name" value="PAS"/>
    <property type="match status" value="1"/>
</dbReference>
<dbReference type="InterPro" id="IPR035965">
    <property type="entry name" value="PAS-like_dom_sf"/>
</dbReference>
<dbReference type="InterPro" id="IPR013767">
    <property type="entry name" value="PAS_fold"/>
</dbReference>
<dbReference type="SUPFAM" id="SSF55073">
    <property type="entry name" value="Nucleotide cyclase"/>
    <property type="match status" value="1"/>
</dbReference>
<evidence type="ECO:0000313" key="5">
    <source>
        <dbReference type="Proteomes" id="UP000239576"/>
    </source>
</evidence>
<proteinExistence type="predicted"/>
<dbReference type="SMART" id="SM00267">
    <property type="entry name" value="GGDEF"/>
    <property type="match status" value="1"/>
</dbReference>
<dbReference type="Gene3D" id="3.30.70.270">
    <property type="match status" value="1"/>
</dbReference>
<name>A0A2T1DVD8_9CYAN</name>
<dbReference type="GO" id="GO:0071111">
    <property type="term" value="F:cyclic-guanylate-specific phosphodiesterase activity"/>
    <property type="evidence" value="ECO:0007669"/>
    <property type="project" value="InterPro"/>
</dbReference>
<sequence length="609" mass="69123">MAWQREDRILMRNQTSCELEAGEAIEKFNKNKEIEKEANPLQLLPQTILQMLDTAIIVTDASGEILFLNALAEKITGWSFHDTKYFPLSYIFKIVGKVTLSNLDIPIEKNPCKGQNPYFLDDVFLIRPDNSSISIQYSLSSVYDGNQIVGTALVFRDISALYRPNHQQPHQINHDPLTGLVNRSSFESYLKQALHDSRNLAQTHILCHLDLDRFKIINEVCGHLAGDEYLRKFSTVLQQRIRRTDILARLGGDEFGLILQHCNLDQALNVVQDLYKEVRQFRFSWQSHTFSFTFSTGITLLQSDSQSISNVLIEADSACTVAKAKGRDRVQVYQADDQDVTAQRGDTQGLLLVMKALEEDQFLLYCQPIVPVSDVDDSTDQRCYEILIRLQDGQGQIIPPKDFLPAAERYGLMHLVDRWVIHNLFKILASRYAKAEESAYEPTCKSYRNHCYSINLSGSSFNDDQFLEFVQEQFFLHLVPPESICFEITETVAISNLNKAAKFIAQLRAIGCRFALDDFGSGMSSFGYLRNLPVDYIKIDGNFVKEITTNVISYEIVKAINSIGHVMNIQTTAEFVEDEEILAMLKAIGVDYAQGYGIAKPFPLRLLIS</sequence>
<dbReference type="OrthoDB" id="9813903at2"/>
<dbReference type="Gene3D" id="3.20.20.450">
    <property type="entry name" value="EAL domain"/>
    <property type="match status" value="1"/>
</dbReference>
<dbReference type="EMBL" id="PVWK01000144">
    <property type="protein sequence ID" value="PSB24450.1"/>
    <property type="molecule type" value="Genomic_DNA"/>
</dbReference>
<dbReference type="InterPro" id="IPR029787">
    <property type="entry name" value="Nucleotide_cyclase"/>
</dbReference>
<dbReference type="Proteomes" id="UP000239576">
    <property type="component" value="Unassembled WGS sequence"/>
</dbReference>
<dbReference type="PROSITE" id="PS50112">
    <property type="entry name" value="PAS"/>
    <property type="match status" value="1"/>
</dbReference>
<keyword evidence="4" id="KW-0808">Transferase</keyword>
<dbReference type="GO" id="GO:0016301">
    <property type="term" value="F:kinase activity"/>
    <property type="evidence" value="ECO:0007669"/>
    <property type="project" value="UniProtKB-KW"/>
</dbReference>
<dbReference type="AlphaFoldDB" id="A0A2T1DVD8"/>
<dbReference type="FunFam" id="3.30.70.270:FF:000001">
    <property type="entry name" value="Diguanylate cyclase domain protein"/>
    <property type="match status" value="1"/>
</dbReference>
<dbReference type="Pfam" id="PF00990">
    <property type="entry name" value="GGDEF"/>
    <property type="match status" value="1"/>
</dbReference>
<feature type="domain" description="GGDEF" evidence="3">
    <location>
        <begin position="202"/>
        <end position="335"/>
    </location>
</feature>
<feature type="domain" description="PAS" evidence="1">
    <location>
        <begin position="48"/>
        <end position="82"/>
    </location>
</feature>
<dbReference type="SUPFAM" id="SSF55785">
    <property type="entry name" value="PYP-like sensor domain (PAS domain)"/>
    <property type="match status" value="1"/>
</dbReference>
<reference evidence="4 5" key="2">
    <citation type="submission" date="2018-03" db="EMBL/GenBank/DDBJ databases">
        <title>The ancient ancestry and fast evolution of plastids.</title>
        <authorList>
            <person name="Moore K.R."/>
            <person name="Magnabosco C."/>
            <person name="Momper L."/>
            <person name="Gold D.A."/>
            <person name="Bosak T."/>
            <person name="Fournier G.P."/>
        </authorList>
    </citation>
    <scope>NUCLEOTIDE SEQUENCE [LARGE SCALE GENOMIC DNA]</scope>
    <source>
        <strain evidence="4 5">ULC18</strain>
    </source>
</reference>
<evidence type="ECO:0000259" key="1">
    <source>
        <dbReference type="PROSITE" id="PS50112"/>
    </source>
</evidence>
<keyword evidence="5" id="KW-1185">Reference proteome</keyword>
<dbReference type="PROSITE" id="PS50883">
    <property type="entry name" value="EAL"/>
    <property type="match status" value="1"/>
</dbReference>
<dbReference type="SMART" id="SM00052">
    <property type="entry name" value="EAL"/>
    <property type="match status" value="1"/>
</dbReference>
<dbReference type="PANTHER" id="PTHR33121:SF23">
    <property type="entry name" value="CYCLIC DI-GMP PHOSPHODIESTERASE PDEB"/>
    <property type="match status" value="1"/>
</dbReference>
<dbReference type="CDD" id="cd00130">
    <property type="entry name" value="PAS"/>
    <property type="match status" value="1"/>
</dbReference>
<dbReference type="InterPro" id="IPR001633">
    <property type="entry name" value="EAL_dom"/>
</dbReference>
<evidence type="ECO:0000313" key="4">
    <source>
        <dbReference type="EMBL" id="PSB24450.1"/>
    </source>
</evidence>
<dbReference type="InterPro" id="IPR000160">
    <property type="entry name" value="GGDEF_dom"/>
</dbReference>
<evidence type="ECO:0000259" key="2">
    <source>
        <dbReference type="PROSITE" id="PS50883"/>
    </source>
</evidence>
<dbReference type="InterPro" id="IPR000014">
    <property type="entry name" value="PAS"/>
</dbReference>
<comment type="caution">
    <text evidence="4">The sequence shown here is derived from an EMBL/GenBank/DDBJ whole genome shotgun (WGS) entry which is preliminary data.</text>
</comment>
<protein>
    <submittedName>
        <fullName evidence="4">Histidine kinase</fullName>
    </submittedName>
</protein>
<accession>A0A2T1DVD8</accession>
<dbReference type="InterPro" id="IPR035919">
    <property type="entry name" value="EAL_sf"/>
</dbReference>
<keyword evidence="4" id="KW-0418">Kinase</keyword>
<dbReference type="NCBIfam" id="TIGR00254">
    <property type="entry name" value="GGDEF"/>
    <property type="match status" value="1"/>
</dbReference>
<feature type="domain" description="EAL" evidence="2">
    <location>
        <begin position="346"/>
        <end position="609"/>
    </location>
</feature>
<dbReference type="InterPro" id="IPR050706">
    <property type="entry name" value="Cyclic-di-GMP_PDE-like"/>
</dbReference>
<reference evidence="5" key="1">
    <citation type="submission" date="2018-02" db="EMBL/GenBank/DDBJ databases">
        <authorList>
            <person name="Moore K."/>
            <person name="Momper L."/>
        </authorList>
    </citation>
    <scope>NUCLEOTIDE SEQUENCE [LARGE SCALE GENOMIC DNA]</scope>
    <source>
        <strain evidence="5">ULC18</strain>
    </source>
</reference>
<dbReference type="SUPFAM" id="SSF141868">
    <property type="entry name" value="EAL domain-like"/>
    <property type="match status" value="1"/>
</dbReference>
<dbReference type="PROSITE" id="PS50887">
    <property type="entry name" value="GGDEF"/>
    <property type="match status" value="1"/>
</dbReference>
<evidence type="ECO:0000259" key="3">
    <source>
        <dbReference type="PROSITE" id="PS50887"/>
    </source>
</evidence>
<dbReference type="CDD" id="cd01948">
    <property type="entry name" value="EAL"/>
    <property type="match status" value="1"/>
</dbReference>
<organism evidence="4 5">
    <name type="scientific">Stenomitos frigidus ULC18</name>
    <dbReference type="NCBI Taxonomy" id="2107698"/>
    <lineage>
        <taxon>Bacteria</taxon>
        <taxon>Bacillati</taxon>
        <taxon>Cyanobacteriota</taxon>
        <taxon>Cyanophyceae</taxon>
        <taxon>Leptolyngbyales</taxon>
        <taxon>Leptolyngbyaceae</taxon>
        <taxon>Stenomitos</taxon>
    </lineage>
</organism>
<dbReference type="GO" id="GO:0006355">
    <property type="term" value="P:regulation of DNA-templated transcription"/>
    <property type="evidence" value="ECO:0007669"/>
    <property type="project" value="InterPro"/>
</dbReference>
<dbReference type="RefSeq" id="WP_106259976.1">
    <property type="nucleotide sequence ID" value="NZ_CAWNSW010000093.1"/>
</dbReference>
<gene>
    <name evidence="4" type="ORF">C7B82_27040</name>
</gene>
<dbReference type="Gene3D" id="3.30.450.20">
    <property type="entry name" value="PAS domain"/>
    <property type="match status" value="1"/>
</dbReference>
<dbReference type="CDD" id="cd01949">
    <property type="entry name" value="GGDEF"/>
    <property type="match status" value="1"/>
</dbReference>
<dbReference type="PANTHER" id="PTHR33121">
    <property type="entry name" value="CYCLIC DI-GMP PHOSPHODIESTERASE PDEF"/>
    <property type="match status" value="1"/>
</dbReference>
<dbReference type="InterPro" id="IPR043128">
    <property type="entry name" value="Rev_trsase/Diguanyl_cyclase"/>
</dbReference>
<dbReference type="Pfam" id="PF00563">
    <property type="entry name" value="EAL"/>
    <property type="match status" value="1"/>
</dbReference>